<dbReference type="Proteomes" id="UP000246464">
    <property type="component" value="Chromosome 14"/>
</dbReference>
<feature type="non-terminal residue" evidence="2">
    <location>
        <position position="267"/>
    </location>
</feature>
<accession>A0A2U9C8F8</accession>
<name>A0A2U9C8F8_SCOMX</name>
<gene>
    <name evidence="2" type="ORF">SMAX5B_021657</name>
</gene>
<organism evidence="2 3">
    <name type="scientific">Scophthalmus maximus</name>
    <name type="common">Turbot</name>
    <name type="synonym">Psetta maxima</name>
    <dbReference type="NCBI Taxonomy" id="52904"/>
    <lineage>
        <taxon>Eukaryota</taxon>
        <taxon>Metazoa</taxon>
        <taxon>Chordata</taxon>
        <taxon>Craniata</taxon>
        <taxon>Vertebrata</taxon>
        <taxon>Euteleostomi</taxon>
        <taxon>Actinopterygii</taxon>
        <taxon>Neopterygii</taxon>
        <taxon>Teleostei</taxon>
        <taxon>Neoteleostei</taxon>
        <taxon>Acanthomorphata</taxon>
        <taxon>Carangaria</taxon>
        <taxon>Pleuronectiformes</taxon>
        <taxon>Pleuronectoidei</taxon>
        <taxon>Scophthalmidae</taxon>
        <taxon>Scophthalmus</taxon>
    </lineage>
</organism>
<sequence>MLAGFTLDPANRNTASLGVPKTEQNPPAPPNPTISQPIYDQPCHFHSVDTDNESPKDSYSPLFTDIALAAVLLNPSSQCLQIPLFVGNVRSCPCVYPLRWYTEVLLAGILYLVDSDHLSKVSSEQSKGSLRALSVLLGSHCFKWNVERFAVPLVEEPDVNHSEDDATGQTNKAQKKPRISELYFLTDKIQMQLSNSATEFQPEIMYCCIKFWSKLKIVVRESESRISWGREFHSLGAALEKDLSPKLQSLVLGVERRPAEVDLRDRV</sequence>
<feature type="region of interest" description="Disordered" evidence="1">
    <location>
        <begin position="1"/>
        <end position="35"/>
    </location>
</feature>
<evidence type="ECO:0000256" key="1">
    <source>
        <dbReference type="SAM" id="MobiDB-lite"/>
    </source>
</evidence>
<keyword evidence="3" id="KW-1185">Reference proteome</keyword>
<dbReference type="EMBL" id="CP026256">
    <property type="protein sequence ID" value="AWP12748.1"/>
    <property type="molecule type" value="Genomic_DNA"/>
</dbReference>
<protein>
    <submittedName>
        <fullName evidence="2">Uncharacterized protein</fullName>
    </submittedName>
</protein>
<dbReference type="AlphaFoldDB" id="A0A2U9C8F8"/>
<evidence type="ECO:0000313" key="3">
    <source>
        <dbReference type="Proteomes" id="UP000246464"/>
    </source>
</evidence>
<proteinExistence type="predicted"/>
<evidence type="ECO:0000313" key="2">
    <source>
        <dbReference type="EMBL" id="AWP12748.1"/>
    </source>
</evidence>
<reference evidence="2 3" key="1">
    <citation type="submission" date="2017-12" db="EMBL/GenBank/DDBJ databases">
        <title>Integrating genomic resources of turbot (Scophthalmus maximus) in depth evaluation of genetic and physical mapping variation across individuals.</title>
        <authorList>
            <person name="Martinez P."/>
        </authorList>
    </citation>
    <scope>NUCLEOTIDE SEQUENCE [LARGE SCALE GENOMIC DNA]</scope>
</reference>